<comment type="function">
    <text evidence="1">Acts as a multifunctional adhesin involved in direct interactions with host epithelial cells and host proteins.</text>
</comment>
<dbReference type="OrthoDB" id="5690556at2"/>
<feature type="signal peptide" evidence="2">
    <location>
        <begin position="1"/>
        <end position="20"/>
    </location>
</feature>
<organism evidence="4 5">
    <name type="scientific">Mesocricetibacter intestinalis</name>
    <dbReference type="NCBI Taxonomy" id="1521930"/>
    <lineage>
        <taxon>Bacteria</taxon>
        <taxon>Pseudomonadati</taxon>
        <taxon>Pseudomonadota</taxon>
        <taxon>Gammaproteobacteria</taxon>
        <taxon>Pasteurellales</taxon>
        <taxon>Pasteurellaceae</taxon>
        <taxon>Mesocricetibacter</taxon>
    </lineage>
</organism>
<feature type="chain" id="PRO_5020889887" description="Surface-adhesin protein" evidence="2">
    <location>
        <begin position="21"/>
        <end position="153"/>
    </location>
</feature>
<evidence type="ECO:0000313" key="5">
    <source>
        <dbReference type="Proteomes" id="UP000295657"/>
    </source>
</evidence>
<dbReference type="InterPro" id="IPR043088">
    <property type="entry name" value="Adhesin_E"/>
</dbReference>
<comment type="caution">
    <text evidence="4">The sequence shown here is derived from an EMBL/GenBank/DDBJ whole genome shotgun (WGS) entry which is preliminary data.</text>
</comment>
<dbReference type="InterPro" id="IPR016595">
    <property type="entry name" value="Adhesin_E_Pasteurellaceae"/>
</dbReference>
<dbReference type="EMBL" id="SNYQ01000003">
    <property type="protein sequence ID" value="TDQ58146.1"/>
    <property type="molecule type" value="Genomic_DNA"/>
</dbReference>
<dbReference type="GO" id="GO:0009279">
    <property type="term" value="C:cell outer membrane"/>
    <property type="evidence" value="ECO:0007669"/>
    <property type="project" value="UniProtKB-UniRule"/>
</dbReference>
<name>A0A4R6VCJ0_9PAST</name>
<accession>A0A4R6VCJ0</accession>
<evidence type="ECO:0000256" key="2">
    <source>
        <dbReference type="SAM" id="SignalP"/>
    </source>
</evidence>
<dbReference type="PROSITE" id="PS51257">
    <property type="entry name" value="PROKAR_LIPOPROTEIN"/>
    <property type="match status" value="1"/>
</dbReference>
<dbReference type="GO" id="GO:0009986">
    <property type="term" value="C:cell surface"/>
    <property type="evidence" value="ECO:0007669"/>
    <property type="project" value="UniProtKB-UniRule"/>
</dbReference>
<gene>
    <name evidence="4" type="ORF">EDC45_1219</name>
</gene>
<evidence type="ECO:0000313" key="4">
    <source>
        <dbReference type="EMBL" id="TDQ58146.1"/>
    </source>
</evidence>
<keyword evidence="1" id="KW-0843">Virulence</keyword>
<sequence>MKKISLMFISLFLVACSSQQTTKPITESIITPNQVKNGFLKISPDGQYYADINSVWSESAHNKLIYFDTVINLSKGPHLYPQPFKYAKSIRQAKRLNCENYRLDQLNTTYYSEFWGEGDPFIPKQQRKYQVKLRAESSLATLAQVLCTNLYKY</sequence>
<dbReference type="Proteomes" id="UP000295657">
    <property type="component" value="Unassembled WGS sequence"/>
</dbReference>
<dbReference type="PIRSF" id="PIRSF012320">
    <property type="entry name" value="Prplsmic_HI0178_prd"/>
    <property type="match status" value="1"/>
</dbReference>
<dbReference type="InterPro" id="IPR031939">
    <property type="entry name" value="Adhesin_E-like"/>
</dbReference>
<proteinExistence type="predicted"/>
<feature type="domain" description="Surface-adhesin protein E-like" evidence="3">
    <location>
        <begin position="44"/>
        <end position="148"/>
    </location>
</feature>
<dbReference type="Pfam" id="PF16747">
    <property type="entry name" value="Adhesin_E"/>
    <property type="match status" value="1"/>
</dbReference>
<dbReference type="Gene3D" id="2.40.128.710">
    <property type="entry name" value="Surface-adhesin protein E"/>
    <property type="match status" value="1"/>
</dbReference>
<evidence type="ECO:0000259" key="3">
    <source>
        <dbReference type="Pfam" id="PF16747"/>
    </source>
</evidence>
<keyword evidence="2" id="KW-0732">Signal</keyword>
<keyword evidence="1" id="KW-0472">Membrane</keyword>
<keyword evidence="5" id="KW-1185">Reference proteome</keyword>
<dbReference type="AlphaFoldDB" id="A0A4R6VCJ0"/>
<keyword evidence="1" id="KW-0998">Cell outer membrane</keyword>
<dbReference type="RefSeq" id="WP_133544490.1">
    <property type="nucleotide sequence ID" value="NZ_SNYQ01000003.1"/>
</dbReference>
<reference evidence="4 5" key="1">
    <citation type="submission" date="2019-03" db="EMBL/GenBank/DDBJ databases">
        <title>Genomic Encyclopedia of Type Strains, Phase IV (KMG-IV): sequencing the most valuable type-strain genomes for metagenomic binning, comparative biology and taxonomic classification.</title>
        <authorList>
            <person name="Goeker M."/>
        </authorList>
    </citation>
    <scope>NUCLEOTIDE SEQUENCE [LARGE SCALE GENOMIC DNA]</scope>
    <source>
        <strain evidence="4 5">DSM 28403</strain>
    </source>
</reference>
<evidence type="ECO:0000256" key="1">
    <source>
        <dbReference type="PIRNR" id="PIRNR012320"/>
    </source>
</evidence>
<protein>
    <recommendedName>
        <fullName evidence="1">Surface-adhesin protein</fullName>
    </recommendedName>
</protein>